<evidence type="ECO:0000313" key="2">
    <source>
        <dbReference type="EMBL" id="KZL19534.1"/>
    </source>
</evidence>
<dbReference type="Gene3D" id="3.40.50.2000">
    <property type="entry name" value="Glycogen Phosphorylase B"/>
    <property type="match status" value="1"/>
</dbReference>
<dbReference type="InterPro" id="IPR050519">
    <property type="entry name" value="Glycosyltransf_28_UgtP"/>
</dbReference>
<keyword evidence="2" id="KW-0328">Glycosyltransferase</keyword>
<reference evidence="2 3" key="1">
    <citation type="journal article" date="2016" name="Front. Microbiol.">
        <title>Comparative Genomic Analysis Reveals a Diverse Repertoire of Genes Involved in Prokaryote-Eukaryote Interactions within the Pseudovibrio Genus.</title>
        <authorList>
            <person name="Romano S."/>
            <person name="Fernandez-Guerra A."/>
            <person name="Reen F.J."/>
            <person name="Glockner F.O."/>
            <person name="Crowley S.P."/>
            <person name="O'Sullivan O."/>
            <person name="Cotter P.D."/>
            <person name="Adams C."/>
            <person name="Dobson A.D."/>
            <person name="O'Gara F."/>
        </authorList>
    </citation>
    <scope>NUCLEOTIDE SEQUENCE [LARGE SCALE GENOMIC DNA]</scope>
    <source>
        <strain evidence="2 3">Ad2</strain>
    </source>
</reference>
<dbReference type="AlphaFoldDB" id="A0A165Z5S2"/>
<feature type="domain" description="Glycosyl transferase family 28 C-terminal" evidence="1">
    <location>
        <begin position="228"/>
        <end position="340"/>
    </location>
</feature>
<dbReference type="InterPro" id="IPR007235">
    <property type="entry name" value="Glyco_trans_28_C"/>
</dbReference>
<evidence type="ECO:0000313" key="3">
    <source>
        <dbReference type="Proteomes" id="UP000076577"/>
    </source>
</evidence>
<name>A0A165Z5S2_9HYPH</name>
<dbReference type="STRING" id="989403.SAMN05421798_102373"/>
<dbReference type="Pfam" id="PF04101">
    <property type="entry name" value="Glyco_tran_28_C"/>
    <property type="match status" value="1"/>
</dbReference>
<dbReference type="PATRIC" id="fig|989403.3.peg.1938"/>
<dbReference type="OrthoDB" id="9809594at2"/>
<sequence>MKTLLFVADAGSGHRATAKGLVQCAPEHMRQGISLVNPYKEIFSPSSPHLKRRKFSLSDIVISITGIMGERIYNTTLSNLKFLGPLHRILGPLSVYILDKNTTRINAIFLDYLSHEKPDLVISVIPIFNDILGQQTSALGIPFLVVMSDLKEIYADTWIPHKADYFCTFGRSAYKISQKRDIKKPFLLSGPVLRTPFFHQHPIHSKRLAAKLKLHSDKATIVVFFGGYGSPKMYNIAKCLENASRPIQVLFLCGHSSHIQRKIDKMELSYPKLTFGFIKHVDRIMELSSIMIGKPGPGAALEAIAKGNDVLLELNKTTLPQEVPNVEFVESLGRGEHYANHDDLLPKLNRMLENWSPDQKRRASPFRSDLEIKSILKQISQDIEQRNPD</sequence>
<dbReference type="EMBL" id="LMCB01000013">
    <property type="protein sequence ID" value="KZL19534.1"/>
    <property type="molecule type" value="Genomic_DNA"/>
</dbReference>
<dbReference type="PANTHER" id="PTHR43025:SF3">
    <property type="entry name" value="MONOGALACTOSYLDIACYLGLYCEROL SYNTHASE 1, CHLOROPLASTIC"/>
    <property type="match status" value="1"/>
</dbReference>
<accession>A0A165Z5S2</accession>
<keyword evidence="3" id="KW-1185">Reference proteome</keyword>
<dbReference type="SUPFAM" id="SSF53756">
    <property type="entry name" value="UDP-Glycosyltransferase/glycogen phosphorylase"/>
    <property type="match status" value="1"/>
</dbReference>
<dbReference type="PANTHER" id="PTHR43025">
    <property type="entry name" value="MONOGALACTOSYLDIACYLGLYCEROL SYNTHASE"/>
    <property type="match status" value="1"/>
</dbReference>
<keyword evidence="2" id="KW-0808">Transferase</keyword>
<organism evidence="2 3">
    <name type="scientific">Pseudovibrio axinellae</name>
    <dbReference type="NCBI Taxonomy" id="989403"/>
    <lineage>
        <taxon>Bacteria</taxon>
        <taxon>Pseudomonadati</taxon>
        <taxon>Pseudomonadota</taxon>
        <taxon>Alphaproteobacteria</taxon>
        <taxon>Hyphomicrobiales</taxon>
        <taxon>Stappiaceae</taxon>
        <taxon>Pseudovibrio</taxon>
    </lineage>
</organism>
<dbReference type="RefSeq" id="WP_068005025.1">
    <property type="nucleotide sequence ID" value="NZ_FOFM01000002.1"/>
</dbReference>
<evidence type="ECO:0000259" key="1">
    <source>
        <dbReference type="Pfam" id="PF04101"/>
    </source>
</evidence>
<gene>
    <name evidence="2" type="primary">ugtP</name>
    <name evidence="2" type="ORF">PsAD2_01812</name>
</gene>
<protein>
    <submittedName>
        <fullName evidence="2">Processive diacylglycerol beta-glucosyltransferase</fullName>
        <ecNumber evidence="2">2.4.1.-</ecNumber>
    </submittedName>
</protein>
<dbReference type="EC" id="2.4.1.-" evidence="2"/>
<dbReference type="Proteomes" id="UP000076577">
    <property type="component" value="Unassembled WGS sequence"/>
</dbReference>
<comment type="caution">
    <text evidence="2">The sequence shown here is derived from an EMBL/GenBank/DDBJ whole genome shotgun (WGS) entry which is preliminary data.</text>
</comment>
<dbReference type="GO" id="GO:0016758">
    <property type="term" value="F:hexosyltransferase activity"/>
    <property type="evidence" value="ECO:0007669"/>
    <property type="project" value="InterPro"/>
</dbReference>
<proteinExistence type="predicted"/>